<evidence type="ECO:0000313" key="1">
    <source>
        <dbReference type="EMBL" id="GAA4082072.1"/>
    </source>
</evidence>
<organism evidence="1 2">
    <name type="scientific">Zhongshania borealis</name>
    <dbReference type="NCBI Taxonomy" id="889488"/>
    <lineage>
        <taxon>Bacteria</taxon>
        <taxon>Pseudomonadati</taxon>
        <taxon>Pseudomonadota</taxon>
        <taxon>Gammaproteobacteria</taxon>
        <taxon>Cellvibrionales</taxon>
        <taxon>Spongiibacteraceae</taxon>
        <taxon>Zhongshania</taxon>
    </lineage>
</organism>
<proteinExistence type="predicted"/>
<dbReference type="InterPro" id="IPR023214">
    <property type="entry name" value="HAD_sf"/>
</dbReference>
<comment type="caution">
    <text evidence="1">The sequence shown here is derived from an EMBL/GenBank/DDBJ whole genome shotgun (WGS) entry which is preliminary data.</text>
</comment>
<name>A0ABP7W653_9GAMM</name>
<protein>
    <submittedName>
        <fullName evidence="1">Uncharacterized protein</fullName>
    </submittedName>
</protein>
<accession>A0ABP7W653</accession>
<reference evidence="2" key="1">
    <citation type="journal article" date="2019" name="Int. J. Syst. Evol. Microbiol.">
        <title>The Global Catalogue of Microorganisms (GCM) 10K type strain sequencing project: providing services to taxonomists for standard genome sequencing and annotation.</title>
        <authorList>
            <consortium name="The Broad Institute Genomics Platform"/>
            <consortium name="The Broad Institute Genome Sequencing Center for Infectious Disease"/>
            <person name="Wu L."/>
            <person name="Ma J."/>
        </authorList>
    </citation>
    <scope>NUCLEOTIDE SEQUENCE [LARGE SCALE GENOMIC DNA]</scope>
    <source>
        <strain evidence="2">JCM 17304</strain>
    </source>
</reference>
<evidence type="ECO:0000313" key="2">
    <source>
        <dbReference type="Proteomes" id="UP001500392"/>
    </source>
</evidence>
<keyword evidence="2" id="KW-1185">Reference proteome</keyword>
<dbReference type="Proteomes" id="UP001500392">
    <property type="component" value="Unassembled WGS sequence"/>
</dbReference>
<dbReference type="Gene3D" id="3.40.50.1000">
    <property type="entry name" value="HAD superfamily/HAD-like"/>
    <property type="match status" value="1"/>
</dbReference>
<dbReference type="EMBL" id="BAABDM010000001">
    <property type="protein sequence ID" value="GAA4082072.1"/>
    <property type="molecule type" value="Genomic_DNA"/>
</dbReference>
<sequence length="71" mass="7987">MSDGDAVLQPRKILRAGLWSAVDGRVLVYIHKEQILAAMKAIWGDRLVLSSHVRGITLMTLITHCRIHQLI</sequence>
<gene>
    <name evidence="1" type="ORF">GCM10022414_00590</name>
</gene>